<feature type="compositionally biased region" description="Low complexity" evidence="1">
    <location>
        <begin position="67"/>
        <end position="81"/>
    </location>
</feature>
<evidence type="ECO:0000313" key="2">
    <source>
        <dbReference type="EMBL" id="GBO26759.1"/>
    </source>
</evidence>
<feature type="region of interest" description="Disordered" evidence="1">
    <location>
        <begin position="44"/>
        <end position="81"/>
    </location>
</feature>
<dbReference type="AlphaFoldDB" id="A0A4Y2VNQ6"/>
<evidence type="ECO:0000313" key="3">
    <source>
        <dbReference type="Proteomes" id="UP000499080"/>
    </source>
</evidence>
<sequence length="95" mass="10738">MAVKYCSFTFRDKFRRIPLMLSSSLRAYSAKVWLIGFTGLGARTSTESRLRPDSKIRSRESNPKLESTLSPNSLSNPNSRLRTTLTLPSEAWLKG</sequence>
<keyword evidence="3" id="KW-1185">Reference proteome</keyword>
<feature type="compositionally biased region" description="Basic and acidic residues" evidence="1">
    <location>
        <begin position="46"/>
        <end position="63"/>
    </location>
</feature>
<dbReference type="EMBL" id="BGPR01049765">
    <property type="protein sequence ID" value="GBO26759.1"/>
    <property type="molecule type" value="Genomic_DNA"/>
</dbReference>
<protein>
    <submittedName>
        <fullName evidence="2">Uncharacterized protein</fullName>
    </submittedName>
</protein>
<comment type="caution">
    <text evidence="2">The sequence shown here is derived from an EMBL/GenBank/DDBJ whole genome shotgun (WGS) entry which is preliminary data.</text>
</comment>
<evidence type="ECO:0000256" key="1">
    <source>
        <dbReference type="SAM" id="MobiDB-lite"/>
    </source>
</evidence>
<accession>A0A4Y2VNQ6</accession>
<organism evidence="2 3">
    <name type="scientific">Araneus ventricosus</name>
    <name type="common">Orbweaver spider</name>
    <name type="synonym">Epeira ventricosa</name>
    <dbReference type="NCBI Taxonomy" id="182803"/>
    <lineage>
        <taxon>Eukaryota</taxon>
        <taxon>Metazoa</taxon>
        <taxon>Ecdysozoa</taxon>
        <taxon>Arthropoda</taxon>
        <taxon>Chelicerata</taxon>
        <taxon>Arachnida</taxon>
        <taxon>Araneae</taxon>
        <taxon>Araneomorphae</taxon>
        <taxon>Entelegynae</taxon>
        <taxon>Araneoidea</taxon>
        <taxon>Araneidae</taxon>
        <taxon>Araneus</taxon>
    </lineage>
</organism>
<proteinExistence type="predicted"/>
<gene>
    <name evidence="2" type="ORF">AVEN_21842_1</name>
</gene>
<name>A0A4Y2VNQ6_ARAVE</name>
<dbReference type="Proteomes" id="UP000499080">
    <property type="component" value="Unassembled WGS sequence"/>
</dbReference>
<reference evidence="2 3" key="1">
    <citation type="journal article" date="2019" name="Sci. Rep.">
        <title>Orb-weaving spider Araneus ventricosus genome elucidates the spidroin gene catalogue.</title>
        <authorList>
            <person name="Kono N."/>
            <person name="Nakamura H."/>
            <person name="Ohtoshi R."/>
            <person name="Moran D.A.P."/>
            <person name="Shinohara A."/>
            <person name="Yoshida Y."/>
            <person name="Fujiwara M."/>
            <person name="Mori M."/>
            <person name="Tomita M."/>
            <person name="Arakawa K."/>
        </authorList>
    </citation>
    <scope>NUCLEOTIDE SEQUENCE [LARGE SCALE GENOMIC DNA]</scope>
</reference>